<evidence type="ECO:0000256" key="1">
    <source>
        <dbReference type="SAM" id="Phobius"/>
    </source>
</evidence>
<evidence type="ECO:0000313" key="3">
    <source>
        <dbReference type="Proteomes" id="UP001515943"/>
    </source>
</evidence>
<keyword evidence="1" id="KW-0812">Transmembrane</keyword>
<feature type="transmembrane region" description="Helical" evidence="1">
    <location>
        <begin position="20"/>
        <end position="39"/>
    </location>
</feature>
<keyword evidence="1" id="KW-1133">Transmembrane helix</keyword>
<dbReference type="EMBL" id="VSRL01000003">
    <property type="protein sequence ID" value="NKE55568.1"/>
    <property type="molecule type" value="Genomic_DNA"/>
</dbReference>
<keyword evidence="1" id="KW-0472">Membrane</keyword>
<keyword evidence="3" id="KW-1185">Reference proteome</keyword>
<dbReference type="RefSeq" id="WP_167969486.1">
    <property type="nucleotide sequence ID" value="NZ_VSRL01000003.1"/>
</dbReference>
<comment type="caution">
    <text evidence="2">The sequence shown here is derived from an EMBL/GenBank/DDBJ whole genome shotgun (WGS) entry which is preliminary data.</text>
</comment>
<feature type="transmembrane region" description="Helical" evidence="1">
    <location>
        <begin position="125"/>
        <end position="147"/>
    </location>
</feature>
<sequence>MIDALVVVSTVLPGAPLLPTWMAVVAIALTIAVFVLLLVKTARGPLRANGLKGLFRLLKEALPSRAIILAAIGFYGGWIIALVTLASGATAGNLKYENGQYTTSQRKVVRVLTEEQYLAAQAANQRAFCAAAMAIAAGGVAFSAVAVRIRETG</sequence>
<protein>
    <recommendedName>
        <fullName evidence="4">RDD family protein</fullName>
    </recommendedName>
</protein>
<organism evidence="2 3">
    <name type="scientific">Lentzea indica</name>
    <dbReference type="NCBI Taxonomy" id="2604800"/>
    <lineage>
        <taxon>Bacteria</taxon>
        <taxon>Bacillati</taxon>
        <taxon>Actinomycetota</taxon>
        <taxon>Actinomycetes</taxon>
        <taxon>Pseudonocardiales</taxon>
        <taxon>Pseudonocardiaceae</taxon>
        <taxon>Lentzea</taxon>
    </lineage>
</organism>
<accession>A0ABX1F9K1</accession>
<feature type="transmembrane region" description="Helical" evidence="1">
    <location>
        <begin position="66"/>
        <end position="86"/>
    </location>
</feature>
<evidence type="ECO:0000313" key="2">
    <source>
        <dbReference type="EMBL" id="NKE55568.1"/>
    </source>
</evidence>
<proteinExistence type="predicted"/>
<dbReference type="Proteomes" id="UP001515943">
    <property type="component" value="Unassembled WGS sequence"/>
</dbReference>
<gene>
    <name evidence="2" type="ORF">FXN61_01500</name>
</gene>
<reference evidence="2 3" key="1">
    <citation type="submission" date="2019-08" db="EMBL/GenBank/DDBJ databases">
        <title>Lentzea from Indian Himalayas.</title>
        <authorList>
            <person name="Mandal S."/>
            <person name="Mallick Gupta A."/>
            <person name="Maiti P.K."/>
            <person name="Sarkar J."/>
            <person name="Mandal S."/>
        </authorList>
    </citation>
    <scope>NUCLEOTIDE SEQUENCE [LARGE SCALE GENOMIC DNA]</scope>
    <source>
        <strain evidence="2 3">PSKA42</strain>
    </source>
</reference>
<name>A0ABX1F9K1_9PSEU</name>
<evidence type="ECO:0008006" key="4">
    <source>
        <dbReference type="Google" id="ProtNLM"/>
    </source>
</evidence>